<name>A0A226ESN7_FOLCA</name>
<proteinExistence type="predicted"/>
<dbReference type="OMA" id="WTVYING"/>
<comment type="caution">
    <text evidence="1">The sequence shown here is derived from an EMBL/GenBank/DDBJ whole genome shotgun (WGS) entry which is preliminary data.</text>
</comment>
<gene>
    <name evidence="1" type="ORF">Fcan01_04155</name>
</gene>
<sequence length="138" mass="14685">MPLCTVLLTYEVYEGSLGQVPLPLCSWTVYINGLEDKQRRGMAKFFPELGETLGSSPTLTYAQSDKTRTYLNMSTTMAILTKYLNFLDAEGYRVVGHCCDSSVYSGGVTKTVMYTMQIGNGGCSGSGSGGGDLASGGS</sequence>
<keyword evidence="2" id="KW-1185">Reference proteome</keyword>
<dbReference type="AlphaFoldDB" id="A0A226ESN7"/>
<dbReference type="EMBL" id="LNIX01000002">
    <property type="protein sequence ID" value="OXA60612.1"/>
    <property type="molecule type" value="Genomic_DNA"/>
</dbReference>
<reference evidence="1 2" key="1">
    <citation type="submission" date="2015-12" db="EMBL/GenBank/DDBJ databases">
        <title>The genome of Folsomia candida.</title>
        <authorList>
            <person name="Faddeeva A."/>
            <person name="Derks M.F."/>
            <person name="Anvar Y."/>
            <person name="Smit S."/>
            <person name="Van Straalen N."/>
            <person name="Roelofs D."/>
        </authorList>
    </citation>
    <scope>NUCLEOTIDE SEQUENCE [LARGE SCALE GENOMIC DNA]</scope>
    <source>
        <strain evidence="1 2">VU population</strain>
        <tissue evidence="1">Whole body</tissue>
    </source>
</reference>
<evidence type="ECO:0000313" key="2">
    <source>
        <dbReference type="Proteomes" id="UP000198287"/>
    </source>
</evidence>
<protein>
    <submittedName>
        <fullName evidence="1">Uncharacterized protein</fullName>
    </submittedName>
</protein>
<organism evidence="1 2">
    <name type="scientific">Folsomia candida</name>
    <name type="common">Springtail</name>
    <dbReference type="NCBI Taxonomy" id="158441"/>
    <lineage>
        <taxon>Eukaryota</taxon>
        <taxon>Metazoa</taxon>
        <taxon>Ecdysozoa</taxon>
        <taxon>Arthropoda</taxon>
        <taxon>Hexapoda</taxon>
        <taxon>Collembola</taxon>
        <taxon>Entomobryomorpha</taxon>
        <taxon>Isotomoidea</taxon>
        <taxon>Isotomidae</taxon>
        <taxon>Proisotominae</taxon>
        <taxon>Folsomia</taxon>
    </lineage>
</organism>
<evidence type="ECO:0000313" key="1">
    <source>
        <dbReference type="EMBL" id="OXA60612.1"/>
    </source>
</evidence>
<accession>A0A226ESN7</accession>
<dbReference type="Proteomes" id="UP000198287">
    <property type="component" value="Unassembled WGS sequence"/>
</dbReference>